<gene>
    <name evidence="1" type="ORF">CPB83DRAFT_858694</name>
</gene>
<evidence type="ECO:0000313" key="2">
    <source>
        <dbReference type="Proteomes" id="UP000807306"/>
    </source>
</evidence>
<sequence length="449" mass="51282">MLLLPQELISEIIFLLQDDKATLNSLSLVNRTIAHECQSHLFSHIVVRGPNKPMHPFGGSATALSNLLQSSPHLAKHVRCLELFDTKRYWKITSPRVDNSIVKRWLPEDKHIARCIPNFTNLEAFIIQFLMNIYEPQPKEVLQGLLDCCKSVRRLPHISFVCISFVPDLSFIEELLNLKHLWICEVFYEPTQTSHTSPNSNPNPIHLQSLCLEQKSSNGIPYHYFLDPSCRFSITTLRKLAINLAYASSPGDKWHYTQISNLLDLCADTLEELELAPSLLTFVPLNGEEKDTLNLGKLTRLRWLKIHLRENDSAYRNFPWLPTLLDSFGPINPNFQELVISLSVRLTANVINIDKALWKAVFDCLLDDRFEGLKALTINLNVQFQETPAEGREIIIDALQALYGVGRLRDRENMDLAINILKGATEWRPDNFPPNHPDWQPTPAIVDLG</sequence>
<dbReference type="Proteomes" id="UP000807306">
    <property type="component" value="Unassembled WGS sequence"/>
</dbReference>
<dbReference type="OrthoDB" id="2977329at2759"/>
<keyword evidence="2" id="KW-1185">Reference proteome</keyword>
<organism evidence="1 2">
    <name type="scientific">Crepidotus variabilis</name>
    <dbReference type="NCBI Taxonomy" id="179855"/>
    <lineage>
        <taxon>Eukaryota</taxon>
        <taxon>Fungi</taxon>
        <taxon>Dikarya</taxon>
        <taxon>Basidiomycota</taxon>
        <taxon>Agaricomycotina</taxon>
        <taxon>Agaricomycetes</taxon>
        <taxon>Agaricomycetidae</taxon>
        <taxon>Agaricales</taxon>
        <taxon>Agaricineae</taxon>
        <taxon>Crepidotaceae</taxon>
        <taxon>Crepidotus</taxon>
    </lineage>
</organism>
<feature type="non-terminal residue" evidence="1">
    <location>
        <position position="1"/>
    </location>
</feature>
<reference evidence="1" key="1">
    <citation type="submission" date="2020-11" db="EMBL/GenBank/DDBJ databases">
        <authorList>
            <consortium name="DOE Joint Genome Institute"/>
            <person name="Ahrendt S."/>
            <person name="Riley R."/>
            <person name="Andreopoulos W."/>
            <person name="Labutti K."/>
            <person name="Pangilinan J."/>
            <person name="Ruiz-Duenas F.J."/>
            <person name="Barrasa J.M."/>
            <person name="Sanchez-Garcia M."/>
            <person name="Camarero S."/>
            <person name="Miyauchi S."/>
            <person name="Serrano A."/>
            <person name="Linde D."/>
            <person name="Babiker R."/>
            <person name="Drula E."/>
            <person name="Ayuso-Fernandez I."/>
            <person name="Pacheco R."/>
            <person name="Padilla G."/>
            <person name="Ferreira P."/>
            <person name="Barriuso J."/>
            <person name="Kellner H."/>
            <person name="Castanera R."/>
            <person name="Alfaro M."/>
            <person name="Ramirez L."/>
            <person name="Pisabarro A.G."/>
            <person name="Kuo A."/>
            <person name="Tritt A."/>
            <person name="Lipzen A."/>
            <person name="He G."/>
            <person name="Yan M."/>
            <person name="Ng V."/>
            <person name="Cullen D."/>
            <person name="Martin F."/>
            <person name="Rosso M.-N."/>
            <person name="Henrissat B."/>
            <person name="Hibbett D."/>
            <person name="Martinez A.T."/>
            <person name="Grigoriev I.V."/>
        </authorList>
    </citation>
    <scope>NUCLEOTIDE SEQUENCE</scope>
    <source>
        <strain evidence="1">CBS 506.95</strain>
    </source>
</reference>
<dbReference type="AlphaFoldDB" id="A0A9P6JMB3"/>
<name>A0A9P6JMB3_9AGAR</name>
<comment type="caution">
    <text evidence="1">The sequence shown here is derived from an EMBL/GenBank/DDBJ whole genome shotgun (WGS) entry which is preliminary data.</text>
</comment>
<proteinExistence type="predicted"/>
<protein>
    <submittedName>
        <fullName evidence="1">Uncharacterized protein</fullName>
    </submittedName>
</protein>
<dbReference type="EMBL" id="MU157877">
    <property type="protein sequence ID" value="KAF9525961.1"/>
    <property type="molecule type" value="Genomic_DNA"/>
</dbReference>
<evidence type="ECO:0000313" key="1">
    <source>
        <dbReference type="EMBL" id="KAF9525961.1"/>
    </source>
</evidence>
<accession>A0A9P6JMB3</accession>